<dbReference type="EMBL" id="AM920436">
    <property type="protein sequence ID" value="CAP96260.1"/>
    <property type="molecule type" value="Genomic_DNA"/>
</dbReference>
<dbReference type="HOGENOM" id="CLU_1778103_0_0_1"/>
<accession>B6HNB3</accession>
<gene>
    <name evidence="1" type="ORF">Pc21g13630</name>
    <name evidence="1" type="ORF">PCH_Pc21g13630</name>
</gene>
<dbReference type="VEuPathDB" id="FungiDB:PCH_Pc21g13630"/>
<name>B6HNB3_PENRW</name>
<evidence type="ECO:0000313" key="1">
    <source>
        <dbReference type="EMBL" id="CAP96260.1"/>
    </source>
</evidence>
<dbReference type="AlphaFoldDB" id="B6HNB3"/>
<dbReference type="Proteomes" id="UP000000724">
    <property type="component" value="Contig Pc00c21"/>
</dbReference>
<protein>
    <submittedName>
        <fullName evidence="1">Uncharacterized protein</fullName>
    </submittedName>
</protein>
<proteinExistence type="predicted"/>
<organism evidence="1 2">
    <name type="scientific">Penicillium rubens (strain ATCC 28089 / DSM 1075 / NRRL 1951 / Wisconsin 54-1255)</name>
    <name type="common">Penicillium chrysogenum</name>
    <dbReference type="NCBI Taxonomy" id="500485"/>
    <lineage>
        <taxon>Eukaryota</taxon>
        <taxon>Fungi</taxon>
        <taxon>Dikarya</taxon>
        <taxon>Ascomycota</taxon>
        <taxon>Pezizomycotina</taxon>
        <taxon>Eurotiomycetes</taxon>
        <taxon>Eurotiomycetidae</taxon>
        <taxon>Eurotiales</taxon>
        <taxon>Aspergillaceae</taxon>
        <taxon>Penicillium</taxon>
        <taxon>Penicillium chrysogenum species complex</taxon>
    </lineage>
</organism>
<reference evidence="1 2" key="1">
    <citation type="journal article" date="2008" name="Nat. Biotechnol.">
        <title>Genome sequencing and analysis of the filamentous fungus Penicillium chrysogenum.</title>
        <authorList>
            <person name="van den Berg M.A."/>
            <person name="Albang R."/>
            <person name="Albermann K."/>
            <person name="Badger J.H."/>
            <person name="Daran J.-M."/>
            <person name="Driessen A.J.M."/>
            <person name="Garcia-Estrada C."/>
            <person name="Fedorova N.D."/>
            <person name="Harris D.M."/>
            <person name="Heijne W.H.M."/>
            <person name="Joardar V.S."/>
            <person name="Kiel J.A.K.W."/>
            <person name="Kovalchuk A."/>
            <person name="Martin J.F."/>
            <person name="Nierman W.C."/>
            <person name="Nijland J.G."/>
            <person name="Pronk J.T."/>
            <person name="Roubos J.A."/>
            <person name="van der Klei I.J."/>
            <person name="van Peij N.N.M.E."/>
            <person name="Veenhuis M."/>
            <person name="von Doehren H."/>
            <person name="Wagner C."/>
            <person name="Wortman J.R."/>
            <person name="Bovenberg R.A.L."/>
        </authorList>
    </citation>
    <scope>NUCLEOTIDE SEQUENCE [LARGE SCALE GENOMIC DNA]</scope>
    <source>
        <strain evidence="2">ATCC 28089 / DSM 1075 / NRRL 1951 / Wisconsin 54-1255</strain>
    </source>
</reference>
<sequence>MVRVCERHLRTALDGSRLFHLAHIGFGMCQSVVQACIFDMQPNNIAIPSTSGLRETIIRIPEETFLAQVYRESNMDGETGRSPCSQTSRGVWGRAKLKNYVHDSAPLESNSVCGAAVLKCRGRGAVEECPGGDIQKDIYKDISEDV</sequence>
<keyword evidence="2" id="KW-1185">Reference proteome</keyword>
<evidence type="ECO:0000313" key="2">
    <source>
        <dbReference type="Proteomes" id="UP000000724"/>
    </source>
</evidence>